<proteinExistence type="predicted"/>
<dbReference type="RefSeq" id="WP_278057671.1">
    <property type="nucleotide sequence ID" value="NZ_CP121247.1"/>
</dbReference>
<dbReference type="Pfam" id="PF11248">
    <property type="entry name" value="DUF3046"/>
    <property type="match status" value="1"/>
</dbReference>
<sequence>MRYAEFWALFDRVFPDGRGSSLAEDLSLVEFGNLTPRQAAEAGYDLQRVWEGVCDAMDLPPSYYFLHREDPKKHRA</sequence>
<evidence type="ECO:0008006" key="3">
    <source>
        <dbReference type="Google" id="ProtNLM"/>
    </source>
</evidence>
<reference evidence="1 2" key="1">
    <citation type="submission" date="2023-07" db="EMBL/GenBank/DDBJ databases">
        <title>Sequencing the genomes of 1000 actinobacteria strains.</title>
        <authorList>
            <person name="Klenk H.-P."/>
        </authorList>
    </citation>
    <scope>NUCLEOTIDE SEQUENCE [LARGE SCALE GENOMIC DNA]</scope>
    <source>
        <strain evidence="1 2">DSM 102162</strain>
    </source>
</reference>
<dbReference type="Proteomes" id="UP001235966">
    <property type="component" value="Unassembled WGS sequence"/>
</dbReference>
<organism evidence="1 2">
    <name type="scientific">Arcanobacterium wilhelmae</name>
    <dbReference type="NCBI Taxonomy" id="1803177"/>
    <lineage>
        <taxon>Bacteria</taxon>
        <taxon>Bacillati</taxon>
        <taxon>Actinomycetota</taxon>
        <taxon>Actinomycetes</taxon>
        <taxon>Actinomycetales</taxon>
        <taxon>Actinomycetaceae</taxon>
        <taxon>Arcanobacterium</taxon>
    </lineage>
</organism>
<name>A0ABT9N9A0_9ACTO</name>
<evidence type="ECO:0000313" key="2">
    <source>
        <dbReference type="Proteomes" id="UP001235966"/>
    </source>
</evidence>
<accession>A0ABT9N9A0</accession>
<dbReference type="EMBL" id="JAUSQW010000001">
    <property type="protein sequence ID" value="MDP9800275.1"/>
    <property type="molecule type" value="Genomic_DNA"/>
</dbReference>
<evidence type="ECO:0000313" key="1">
    <source>
        <dbReference type="EMBL" id="MDP9800275.1"/>
    </source>
</evidence>
<protein>
    <recommendedName>
        <fullName evidence="3">DUF3046 domain-containing protein</fullName>
    </recommendedName>
</protein>
<keyword evidence="2" id="KW-1185">Reference proteome</keyword>
<comment type="caution">
    <text evidence="1">The sequence shown here is derived from an EMBL/GenBank/DDBJ whole genome shotgun (WGS) entry which is preliminary data.</text>
</comment>
<dbReference type="InterPro" id="IPR021408">
    <property type="entry name" value="DUF3046"/>
</dbReference>
<gene>
    <name evidence="1" type="ORF">J2S49_000351</name>
</gene>